<feature type="region of interest" description="Disordered" evidence="1">
    <location>
        <begin position="1"/>
        <end position="50"/>
    </location>
</feature>
<sequence>MAGFMDKITRFLRSPQGHKLQSKARQMAQDPRKRAQAEQLLRKFRGGKKH</sequence>
<dbReference type="AlphaFoldDB" id="A0A1H0FU19"/>
<evidence type="ECO:0000256" key="1">
    <source>
        <dbReference type="SAM" id="MobiDB-lite"/>
    </source>
</evidence>
<organism evidence="2 3">
    <name type="scientific">Lentzea jiangxiensis</name>
    <dbReference type="NCBI Taxonomy" id="641025"/>
    <lineage>
        <taxon>Bacteria</taxon>
        <taxon>Bacillati</taxon>
        <taxon>Actinomycetota</taxon>
        <taxon>Actinomycetes</taxon>
        <taxon>Pseudonocardiales</taxon>
        <taxon>Pseudonocardiaceae</taxon>
        <taxon>Lentzea</taxon>
    </lineage>
</organism>
<accession>A0A1H0FU19</accession>
<dbReference type="Proteomes" id="UP000199691">
    <property type="component" value="Unassembled WGS sequence"/>
</dbReference>
<reference evidence="3" key="1">
    <citation type="submission" date="2016-10" db="EMBL/GenBank/DDBJ databases">
        <authorList>
            <person name="Varghese N."/>
            <person name="Submissions S."/>
        </authorList>
    </citation>
    <scope>NUCLEOTIDE SEQUENCE [LARGE SCALE GENOMIC DNA]</scope>
    <source>
        <strain evidence="3">CGMCC 4.6609</strain>
    </source>
</reference>
<keyword evidence="3" id="KW-1185">Reference proteome</keyword>
<evidence type="ECO:0000313" key="3">
    <source>
        <dbReference type="Proteomes" id="UP000199691"/>
    </source>
</evidence>
<dbReference type="RefSeq" id="WP_176959565.1">
    <property type="nucleotide sequence ID" value="NZ_FNIX01000001.1"/>
</dbReference>
<gene>
    <name evidence="2" type="ORF">SAMN05421507_101914</name>
</gene>
<proteinExistence type="predicted"/>
<protein>
    <submittedName>
        <fullName evidence="2">Uncharacterized protein</fullName>
    </submittedName>
</protein>
<name>A0A1H0FU19_9PSEU</name>
<evidence type="ECO:0000313" key="2">
    <source>
        <dbReference type="EMBL" id="SDN97969.1"/>
    </source>
</evidence>
<dbReference type="EMBL" id="FNIX01000001">
    <property type="protein sequence ID" value="SDN97969.1"/>
    <property type="molecule type" value="Genomic_DNA"/>
</dbReference>